<dbReference type="EMBL" id="JAPWIS010000034">
    <property type="protein sequence ID" value="MCZ4589608.1"/>
    <property type="molecule type" value="Genomic_DNA"/>
</dbReference>
<gene>
    <name evidence="1" type="ORF">O4328_39250</name>
    <name evidence="2" type="ORF">Q5707_38370</name>
</gene>
<keyword evidence="3" id="KW-1185">Reference proteome</keyword>
<accession>A0AAX3YSX5</accession>
<protein>
    <submittedName>
        <fullName evidence="2">Uncharacterized protein</fullName>
    </submittedName>
</protein>
<dbReference type="EMBL" id="CP130954">
    <property type="protein sequence ID" value="WLF51233.1"/>
    <property type="molecule type" value="Genomic_DNA"/>
</dbReference>
<dbReference type="Proteomes" id="UP001231166">
    <property type="component" value="Plasmid pRho-VOC14-C342"/>
</dbReference>
<dbReference type="RefSeq" id="WP_269592575.1">
    <property type="nucleotide sequence ID" value="NZ_CP130954.1"/>
</dbReference>
<proteinExistence type="predicted"/>
<organism evidence="2 4">
    <name type="scientific">Rhodococcus opacus</name>
    <name type="common">Nocardia opaca</name>
    <dbReference type="NCBI Taxonomy" id="37919"/>
    <lineage>
        <taxon>Bacteria</taxon>
        <taxon>Bacillati</taxon>
        <taxon>Actinomycetota</taxon>
        <taxon>Actinomycetes</taxon>
        <taxon>Mycobacteriales</taxon>
        <taxon>Nocardiaceae</taxon>
        <taxon>Rhodococcus</taxon>
    </lineage>
</organism>
<keyword evidence="2" id="KW-0614">Plasmid</keyword>
<dbReference type="AlphaFoldDB" id="A0AAX3YSX5"/>
<sequence length="169" mass="18470">MTAAENTVAVFTAKSPDTIIREGGSQAWKLDPARAKKCEWLVCTQNAHNPEAYADGNEPHRSAFLVGRISRISPADKDEGRWKIEFSQYARISQPNVWTGDRNPVRYTHLDALGVDLEGAQFQEMDNDAVAPEPTQLMASAGLTIAQAKAGLAKTYGVEVNSIEIVIRG</sequence>
<evidence type="ECO:0000313" key="2">
    <source>
        <dbReference type="EMBL" id="WLF51233.1"/>
    </source>
</evidence>
<evidence type="ECO:0000313" key="1">
    <source>
        <dbReference type="EMBL" id="MCZ4589608.1"/>
    </source>
</evidence>
<geneLocation type="plasmid" evidence="2 4">
    <name>pRho-VOC14-C342</name>
</geneLocation>
<reference evidence="2" key="2">
    <citation type="submission" date="2023-07" db="EMBL/GenBank/DDBJ databases">
        <title>Genomic analysis of Rhodococcus opacus VOC-14 with glycol ethers degradation activity.</title>
        <authorList>
            <person name="Narkevich D.A."/>
            <person name="Hlushen A.M."/>
            <person name="Akhremchuk A.E."/>
            <person name="Sikolenko M.A."/>
            <person name="Valentovich L.N."/>
        </authorList>
    </citation>
    <scope>NUCLEOTIDE SEQUENCE</scope>
    <source>
        <strain evidence="2">VOC-14</strain>
        <plasmid evidence="2">pRho-VOC14-C342</plasmid>
    </source>
</reference>
<evidence type="ECO:0000313" key="3">
    <source>
        <dbReference type="Proteomes" id="UP001066327"/>
    </source>
</evidence>
<dbReference type="Proteomes" id="UP001066327">
    <property type="component" value="Unassembled WGS sequence"/>
</dbReference>
<evidence type="ECO:0000313" key="4">
    <source>
        <dbReference type="Proteomes" id="UP001231166"/>
    </source>
</evidence>
<reference evidence="1" key="1">
    <citation type="submission" date="2022-12" db="EMBL/GenBank/DDBJ databases">
        <authorList>
            <person name="Krivoruchko A.V."/>
            <person name="Elkin A."/>
        </authorList>
    </citation>
    <scope>NUCLEOTIDE SEQUENCE</scope>
    <source>
        <strain evidence="1">IEGM 249</strain>
    </source>
</reference>
<name>A0AAX3YSX5_RHOOP</name>